<dbReference type="GO" id="GO:0003723">
    <property type="term" value="F:RNA binding"/>
    <property type="evidence" value="ECO:0007669"/>
    <property type="project" value="UniProtKB-KW"/>
</dbReference>
<feature type="region of interest" description="Disordered" evidence="9">
    <location>
        <begin position="1"/>
        <end position="26"/>
    </location>
</feature>
<dbReference type="RefSeq" id="WP_006583151.1">
    <property type="nucleotide sequence ID" value="NZ_CM001377.1"/>
</dbReference>
<evidence type="ECO:0000256" key="2">
    <source>
        <dbReference type="ARBA" id="ARBA00022490"/>
    </source>
</evidence>
<evidence type="ECO:0000256" key="1">
    <source>
        <dbReference type="ARBA" id="ARBA00004496"/>
    </source>
</evidence>
<dbReference type="GO" id="GO:0008168">
    <property type="term" value="F:methyltransferase activity"/>
    <property type="evidence" value="ECO:0007669"/>
    <property type="project" value="UniProtKB-KW"/>
</dbReference>
<keyword evidence="12" id="KW-1185">Reference proteome</keyword>
<evidence type="ECO:0000256" key="4">
    <source>
        <dbReference type="ARBA" id="ARBA00022603"/>
    </source>
</evidence>
<dbReference type="GO" id="GO:0032259">
    <property type="term" value="P:methylation"/>
    <property type="evidence" value="ECO:0007669"/>
    <property type="project" value="UniProtKB-KW"/>
</dbReference>
<dbReference type="Proteomes" id="UP000005730">
    <property type="component" value="Chromosome"/>
</dbReference>
<dbReference type="GO" id="GO:0005737">
    <property type="term" value="C:cytoplasm"/>
    <property type="evidence" value="ECO:0007669"/>
    <property type="project" value="UniProtKB-SubCell"/>
</dbReference>
<dbReference type="InterPro" id="IPR019614">
    <property type="entry name" value="SAM-dep_methyl-trfase"/>
</dbReference>
<dbReference type="PANTHER" id="PTHR42873:SF1">
    <property type="entry name" value="S-ADENOSYLMETHIONINE-DEPENDENT METHYLTRANSFERASE DOMAIN-CONTAINING PROTEIN"/>
    <property type="match status" value="1"/>
</dbReference>
<dbReference type="CDD" id="cd02440">
    <property type="entry name" value="AdoMet_MTases"/>
    <property type="match status" value="1"/>
</dbReference>
<keyword evidence="3" id="KW-0698">rRNA processing</keyword>
<dbReference type="PANTHER" id="PTHR42873">
    <property type="entry name" value="RIBOSOMAL RNA LARGE SUBUNIT METHYLTRANSFERASE"/>
    <property type="match status" value="1"/>
</dbReference>
<dbReference type="InterPro" id="IPR015947">
    <property type="entry name" value="PUA-like_sf"/>
</dbReference>
<evidence type="ECO:0000259" key="10">
    <source>
        <dbReference type="SMART" id="SM00359"/>
    </source>
</evidence>
<feature type="domain" description="PUA" evidence="10">
    <location>
        <begin position="18"/>
        <end position="95"/>
    </location>
</feature>
<dbReference type="eggNOG" id="COG1092">
    <property type="taxonomic scope" value="Bacteria"/>
</dbReference>
<dbReference type="SUPFAM" id="SSF53335">
    <property type="entry name" value="S-adenosyl-L-methionine-dependent methyltransferases"/>
    <property type="match status" value="1"/>
</dbReference>
<evidence type="ECO:0000313" key="12">
    <source>
        <dbReference type="Proteomes" id="UP000005730"/>
    </source>
</evidence>
<keyword evidence="4 11" id="KW-0489">Methyltransferase</keyword>
<dbReference type="InterPro" id="IPR002478">
    <property type="entry name" value="PUA"/>
</dbReference>
<accession>H0UQ28</accession>
<evidence type="ECO:0000256" key="3">
    <source>
        <dbReference type="ARBA" id="ARBA00022552"/>
    </source>
</evidence>
<dbReference type="Gene3D" id="3.30.750.80">
    <property type="entry name" value="RNA methyltransferase domain (HRMD) like"/>
    <property type="match status" value="1"/>
</dbReference>
<dbReference type="InterPro" id="IPR036974">
    <property type="entry name" value="PUA_sf"/>
</dbReference>
<dbReference type="CDD" id="cd21153">
    <property type="entry name" value="PUA_RlmI"/>
    <property type="match status" value="1"/>
</dbReference>
<sequence length="410" mass="44777">MKDRKAQGAAGNTMPKRPRVSLKPQGQEALKKGHPWIYRGAVADVEAQGGDAVDLVYRGKVVGLGLYGPSDIAVRVLSFREEPDLLGLLGQRLKSALSLRRRTMKGHQALRLLHGESDGLPAAVADLYGSTLVLQLSHLGWMSRLEMFAKVLLERAEEQGFPVENLVLKNTGKHLAKEGLGEEIRPILGTVPRDLVVQFGRVPQRVDVEEGQKTGLYLDTRFWAFSLAKLPLDGASVLDAFSYQGHLSLHCLLNGASRAVMLEQSQGAIDRALWAAGTLGLSGKVEAVHGNAFDELRRLEASNAKFRVVALDPPPFAPSKRQLEGARRGYKELLVRAMNLVEPGGFVLFGSCSHAVSQGDLTSLAFEAASDRGAEIRILERLCQPPDHPVNPRVPQGEYLKGMIMEVEKH</sequence>
<dbReference type="EMBL" id="CM001377">
    <property type="protein sequence ID" value="EHM09657.1"/>
    <property type="molecule type" value="Genomic_DNA"/>
</dbReference>
<evidence type="ECO:0000256" key="7">
    <source>
        <dbReference type="ARBA" id="ARBA00022884"/>
    </source>
</evidence>
<dbReference type="Pfam" id="PF10672">
    <property type="entry name" value="Methyltrans_SAM"/>
    <property type="match status" value="1"/>
</dbReference>
<dbReference type="SMART" id="SM00359">
    <property type="entry name" value="PUA"/>
    <property type="match status" value="1"/>
</dbReference>
<dbReference type="SUPFAM" id="SSF88697">
    <property type="entry name" value="PUA domain-like"/>
    <property type="match status" value="1"/>
</dbReference>
<keyword evidence="6" id="KW-0949">S-adenosyl-L-methionine</keyword>
<dbReference type="AlphaFoldDB" id="H0UQ28"/>
<dbReference type="CDD" id="cd11572">
    <property type="entry name" value="RlmI_M_like"/>
    <property type="match status" value="1"/>
</dbReference>
<dbReference type="Gene3D" id="2.30.130.10">
    <property type="entry name" value="PUA domain"/>
    <property type="match status" value="1"/>
</dbReference>
<comment type="similarity">
    <text evidence="8">Belongs to the methyltransferase superfamily. RlmI family.</text>
</comment>
<protein>
    <submittedName>
        <fullName evidence="11">Putative SAM-dependent methyltransferase</fullName>
    </submittedName>
</protein>
<gene>
    <name evidence="11" type="ORF">TheveDRAFT_0496</name>
</gene>
<keyword evidence="5 11" id="KW-0808">Transferase</keyword>
<organism evidence="11 12">
    <name type="scientific">Thermanaerovibrio velox DSM 12556</name>
    <dbReference type="NCBI Taxonomy" id="926567"/>
    <lineage>
        <taxon>Bacteria</taxon>
        <taxon>Thermotogati</taxon>
        <taxon>Synergistota</taxon>
        <taxon>Synergistia</taxon>
        <taxon>Synergistales</taxon>
        <taxon>Synergistaceae</taxon>
        <taxon>Thermanaerovibrio</taxon>
    </lineage>
</organism>
<dbReference type="GO" id="GO:0006364">
    <property type="term" value="P:rRNA processing"/>
    <property type="evidence" value="ECO:0007669"/>
    <property type="project" value="UniProtKB-KW"/>
</dbReference>
<dbReference type="InterPro" id="IPR029063">
    <property type="entry name" value="SAM-dependent_MTases_sf"/>
</dbReference>
<comment type="subcellular location">
    <subcellularLocation>
        <location evidence="1">Cytoplasm</location>
    </subcellularLocation>
</comment>
<dbReference type="STRING" id="926567.TheveDRAFT_0496"/>
<name>H0UQ28_9BACT</name>
<proteinExistence type="inferred from homology"/>
<evidence type="ECO:0000256" key="5">
    <source>
        <dbReference type="ARBA" id="ARBA00022679"/>
    </source>
</evidence>
<dbReference type="HOGENOM" id="CLU_014042_0_0_0"/>
<evidence type="ECO:0000313" key="11">
    <source>
        <dbReference type="EMBL" id="EHM09657.1"/>
    </source>
</evidence>
<evidence type="ECO:0000256" key="6">
    <source>
        <dbReference type="ARBA" id="ARBA00022691"/>
    </source>
</evidence>
<dbReference type="Pfam" id="PF17785">
    <property type="entry name" value="PUA_3"/>
    <property type="match status" value="1"/>
</dbReference>
<dbReference type="PROSITE" id="PS50890">
    <property type="entry name" value="PUA"/>
    <property type="match status" value="1"/>
</dbReference>
<keyword evidence="7" id="KW-0694">RNA-binding</keyword>
<reference evidence="11 12" key="1">
    <citation type="submission" date="2011-10" db="EMBL/GenBank/DDBJ databases">
        <title>The Noncontiguous Finished genome of Thermanaerovibrio velox DSM 12556.</title>
        <authorList>
            <consortium name="US DOE Joint Genome Institute (JGI-PGF)"/>
            <person name="Lucas S."/>
            <person name="Copeland A."/>
            <person name="Lapidus A."/>
            <person name="Glavina del Rio T."/>
            <person name="Dalin E."/>
            <person name="Tice H."/>
            <person name="Bruce D."/>
            <person name="Goodwin L."/>
            <person name="Pitluck S."/>
            <person name="Peters L."/>
            <person name="Mikhailova N."/>
            <person name="Teshima H."/>
            <person name="Kyrpides N."/>
            <person name="Mavromatis K."/>
            <person name="Ivanova N."/>
            <person name="Markowitz V."/>
            <person name="Cheng J.-F."/>
            <person name="Hugenholtz P."/>
            <person name="Woyke T."/>
            <person name="Wu D."/>
            <person name="Spring S."/>
            <person name="Brambilla E.-M."/>
            <person name="Klenk H.-P."/>
            <person name="Eisen J.A."/>
        </authorList>
    </citation>
    <scope>NUCLEOTIDE SEQUENCE [LARGE SCALE GENOMIC DNA]</scope>
    <source>
        <strain evidence="11 12">DSM 12556</strain>
    </source>
</reference>
<evidence type="ECO:0000256" key="9">
    <source>
        <dbReference type="SAM" id="MobiDB-lite"/>
    </source>
</evidence>
<dbReference type="InterPro" id="IPR041532">
    <property type="entry name" value="RlmI-like_PUA"/>
</dbReference>
<dbReference type="Gene3D" id="3.40.50.150">
    <property type="entry name" value="Vaccinia Virus protein VP39"/>
    <property type="match status" value="1"/>
</dbReference>
<keyword evidence="2" id="KW-0963">Cytoplasm</keyword>
<evidence type="ECO:0000256" key="8">
    <source>
        <dbReference type="ARBA" id="ARBA00038091"/>
    </source>
</evidence>